<dbReference type="EMBL" id="CP136925">
    <property type="protein sequence ID" value="WXA14547.1"/>
    <property type="molecule type" value="Genomic_DNA"/>
</dbReference>
<name>A0AAU6NZE4_9FLAO</name>
<gene>
    <name evidence="2" type="ORF">R3L15_06595</name>
    <name evidence="1" type="ORF">R3L16_00805</name>
</gene>
<dbReference type="AlphaFoldDB" id="A0AAU6NZE4"/>
<evidence type="ECO:0000313" key="3">
    <source>
        <dbReference type="Proteomes" id="UP001368318"/>
    </source>
</evidence>
<dbReference type="RefSeq" id="WP_338734005.1">
    <property type="nucleotide sequence ID" value="NZ_CP136924.1"/>
</dbReference>
<dbReference type="Proteomes" id="UP001368318">
    <property type="component" value="Chromosome"/>
</dbReference>
<protein>
    <submittedName>
        <fullName evidence="1">Uncharacterized protein</fullName>
    </submittedName>
</protein>
<sequence length="161" mass="19314">MDNSLYDGNIISIDKVEFWLLKNQDEYNHLKSLREGELRPLSEYVTAEDKFVDLYEQLDEVSRYHRFEPYCKEQLEIYALIKNDGLKLKEWFSTIESFYYEELIHFSVNYLDYLGNGKEYHLNVFSQLNKEMKLFIDRDDFKNTISLSNILNSIISSAEFE</sequence>
<dbReference type="EMBL" id="CP136924">
    <property type="protein sequence ID" value="WXA03029.1"/>
    <property type="molecule type" value="Genomic_DNA"/>
</dbReference>
<keyword evidence="3" id="KW-1185">Reference proteome</keyword>
<dbReference type="KEGG" id="mcaa:R3L15_06595"/>
<evidence type="ECO:0000313" key="2">
    <source>
        <dbReference type="EMBL" id="WXA14547.1"/>
    </source>
</evidence>
<accession>A0AAU6NZE4</accession>
<evidence type="ECO:0000313" key="1">
    <source>
        <dbReference type="EMBL" id="WXA03029.1"/>
    </source>
</evidence>
<reference evidence="1 3" key="1">
    <citation type="submission" date="2023-10" db="EMBL/GenBank/DDBJ databases">
        <title>Culture-based analysis of two novel bacteria associated with mangrove crab gills.</title>
        <authorList>
            <person name="Yang X."/>
            <person name="Garuglieri E."/>
            <person name="Van Goethem M.W."/>
            <person name="Fusi M."/>
            <person name="Marasco R."/>
            <person name="Daffonchio D.G."/>
        </authorList>
    </citation>
    <scope>NUCLEOTIDE SEQUENCE [LARGE SCALE GENOMIC DNA]</scope>
    <source>
        <strain evidence="2">UG2-1</strain>
        <strain evidence="1">UG2-2</strain>
        <strain evidence="3">UG2_2</strain>
    </source>
</reference>
<proteinExistence type="predicted"/>
<organism evidence="1 3">
    <name type="scientific">Mangrovimonas cancribranchiae</name>
    <dbReference type="NCBI Taxonomy" id="3080055"/>
    <lineage>
        <taxon>Bacteria</taxon>
        <taxon>Pseudomonadati</taxon>
        <taxon>Bacteroidota</taxon>
        <taxon>Flavobacteriia</taxon>
        <taxon>Flavobacteriales</taxon>
        <taxon>Flavobacteriaceae</taxon>
        <taxon>Mangrovimonas</taxon>
    </lineage>
</organism>